<dbReference type="EMBL" id="CAFABE010000119">
    <property type="protein sequence ID" value="CAB4834340.1"/>
    <property type="molecule type" value="Genomic_DNA"/>
</dbReference>
<evidence type="ECO:0000256" key="3">
    <source>
        <dbReference type="ARBA" id="ARBA00022605"/>
    </source>
</evidence>
<dbReference type="Gene3D" id="3.40.50.1100">
    <property type="match status" value="2"/>
</dbReference>
<keyword evidence="6" id="KW-0198">Cysteine biosynthesis</keyword>
<dbReference type="GO" id="GO:0006535">
    <property type="term" value="P:cysteine biosynthetic process from serine"/>
    <property type="evidence" value="ECO:0007669"/>
    <property type="project" value="InterPro"/>
</dbReference>
<feature type="domain" description="Tryptophan synthase beta chain-like PALP" evidence="7">
    <location>
        <begin position="8"/>
        <end position="293"/>
    </location>
</feature>
<evidence type="ECO:0000313" key="10">
    <source>
        <dbReference type="EMBL" id="CAB5030482.1"/>
    </source>
</evidence>
<organism evidence="8">
    <name type="scientific">freshwater metagenome</name>
    <dbReference type="NCBI Taxonomy" id="449393"/>
    <lineage>
        <taxon>unclassified sequences</taxon>
        <taxon>metagenomes</taxon>
        <taxon>ecological metagenomes</taxon>
    </lineage>
</organism>
<dbReference type="InterPro" id="IPR050214">
    <property type="entry name" value="Cys_Synth/Cystath_Beta-Synth"/>
</dbReference>
<evidence type="ECO:0000256" key="4">
    <source>
        <dbReference type="ARBA" id="ARBA00022679"/>
    </source>
</evidence>
<reference evidence="8" key="1">
    <citation type="submission" date="2020-05" db="EMBL/GenBank/DDBJ databases">
        <authorList>
            <person name="Chiriac C."/>
            <person name="Salcher M."/>
            <person name="Ghai R."/>
            <person name="Kavagutti S V."/>
        </authorList>
    </citation>
    <scope>NUCLEOTIDE SEQUENCE</scope>
</reference>
<keyword evidence="5" id="KW-0663">Pyridoxal phosphate</keyword>
<evidence type="ECO:0000256" key="5">
    <source>
        <dbReference type="ARBA" id="ARBA00022898"/>
    </source>
</evidence>
<dbReference type="PANTHER" id="PTHR10314">
    <property type="entry name" value="CYSTATHIONINE BETA-SYNTHASE"/>
    <property type="match status" value="1"/>
</dbReference>
<dbReference type="EMBL" id="CAFBPM010000021">
    <property type="protein sequence ID" value="CAB5030482.1"/>
    <property type="molecule type" value="Genomic_DNA"/>
</dbReference>
<dbReference type="SUPFAM" id="SSF53686">
    <property type="entry name" value="Tryptophan synthase beta subunit-like PLP-dependent enzymes"/>
    <property type="match status" value="1"/>
</dbReference>
<evidence type="ECO:0000256" key="2">
    <source>
        <dbReference type="ARBA" id="ARBA00007103"/>
    </source>
</evidence>
<proteinExistence type="inferred from homology"/>
<dbReference type="PROSITE" id="PS00901">
    <property type="entry name" value="CYS_SYNTHASE"/>
    <property type="match status" value="1"/>
</dbReference>
<dbReference type="AlphaFoldDB" id="A0A6J7APC2"/>
<keyword evidence="3" id="KW-0028">Amino-acid biosynthesis</keyword>
<keyword evidence="4" id="KW-0808">Transferase</keyword>
<accession>A0A6J7APC2</accession>
<evidence type="ECO:0000313" key="9">
    <source>
        <dbReference type="EMBL" id="CAB4882756.1"/>
    </source>
</evidence>
<name>A0A6J7APC2_9ZZZZ</name>
<comment type="cofactor">
    <cofactor evidence="1">
        <name>pyridoxal 5'-phosphate</name>
        <dbReference type="ChEBI" id="CHEBI:597326"/>
    </cofactor>
</comment>
<dbReference type="InterPro" id="IPR036052">
    <property type="entry name" value="TrpB-like_PALP_sf"/>
</dbReference>
<dbReference type="InterPro" id="IPR001926">
    <property type="entry name" value="TrpB-like_PALP"/>
</dbReference>
<sequence>MTRYNSVLDLIGNTPMVNASALSPNPLVDIWVKLEGRNPAGSVKDRIALSLVEAAEADGILIPGKPDQVLIEPSSGNTGIALAMVCQMKGYHLKVVLPTNVSIERRQMLEVFGAEIIESPGSEGSNGAVRKAQALSEKNPQWVFLYQYANPANPAAHYAHTGPEIWADVPEVTHFIAGLGTSGTLLGVGGFLKEKNPDIQVWAIEPPTGEMVDGLRNLDDGYIPPIFAELGGAQILDRKTVIRPKESIEWTRRMTEIGLFVGISSGAIMAGAARCAEQIPEGESATIVTIACDDGWKYLSTGAWTDDIDTVVERAKKVIYF</sequence>
<dbReference type="InterPro" id="IPR001216">
    <property type="entry name" value="P-phosphate_BS"/>
</dbReference>
<protein>
    <submittedName>
        <fullName evidence="8">Unannotated protein</fullName>
    </submittedName>
</protein>
<evidence type="ECO:0000259" key="7">
    <source>
        <dbReference type="Pfam" id="PF00291"/>
    </source>
</evidence>
<dbReference type="EMBL" id="CAFBLT010000003">
    <property type="protein sequence ID" value="CAB4882756.1"/>
    <property type="molecule type" value="Genomic_DNA"/>
</dbReference>
<evidence type="ECO:0000256" key="6">
    <source>
        <dbReference type="ARBA" id="ARBA00023192"/>
    </source>
</evidence>
<comment type="similarity">
    <text evidence="2">Belongs to the cysteine synthase/cystathionine beta-synthase family.</text>
</comment>
<dbReference type="Pfam" id="PF00291">
    <property type="entry name" value="PALP"/>
    <property type="match status" value="1"/>
</dbReference>
<evidence type="ECO:0000313" key="8">
    <source>
        <dbReference type="EMBL" id="CAB4834340.1"/>
    </source>
</evidence>
<dbReference type="GO" id="GO:0016740">
    <property type="term" value="F:transferase activity"/>
    <property type="evidence" value="ECO:0007669"/>
    <property type="project" value="UniProtKB-KW"/>
</dbReference>
<gene>
    <name evidence="8" type="ORF">UFOPK3164_01637</name>
    <name evidence="9" type="ORF">UFOPK3427_01649</name>
    <name evidence="10" type="ORF">UFOPK4112_01591</name>
</gene>
<dbReference type="CDD" id="cd01561">
    <property type="entry name" value="CBS_like"/>
    <property type="match status" value="1"/>
</dbReference>
<dbReference type="FunFam" id="3.40.50.1100:FF:000016">
    <property type="entry name" value="Cysteine synthase A"/>
    <property type="match status" value="1"/>
</dbReference>
<evidence type="ECO:0000256" key="1">
    <source>
        <dbReference type="ARBA" id="ARBA00001933"/>
    </source>
</evidence>